<feature type="non-terminal residue" evidence="1">
    <location>
        <position position="39"/>
    </location>
</feature>
<protein>
    <submittedName>
        <fullName evidence="1">Uncharacterized protein</fullName>
    </submittedName>
</protein>
<name>A0A0B1SQX6_OESDE</name>
<evidence type="ECO:0000313" key="1">
    <source>
        <dbReference type="EMBL" id="KHJ87688.1"/>
    </source>
</evidence>
<keyword evidence="2" id="KW-1185">Reference proteome</keyword>
<sequence length="39" mass="4606">MTPDQMDRVQQVECTLPYGFEYSYLTKEDAEELIMQSES</sequence>
<organism evidence="1 2">
    <name type="scientific">Oesophagostomum dentatum</name>
    <name type="common">Nodular worm</name>
    <dbReference type="NCBI Taxonomy" id="61180"/>
    <lineage>
        <taxon>Eukaryota</taxon>
        <taxon>Metazoa</taxon>
        <taxon>Ecdysozoa</taxon>
        <taxon>Nematoda</taxon>
        <taxon>Chromadorea</taxon>
        <taxon>Rhabditida</taxon>
        <taxon>Rhabditina</taxon>
        <taxon>Rhabditomorpha</taxon>
        <taxon>Strongyloidea</taxon>
        <taxon>Strongylidae</taxon>
        <taxon>Oesophagostomum</taxon>
    </lineage>
</organism>
<evidence type="ECO:0000313" key="2">
    <source>
        <dbReference type="Proteomes" id="UP000053660"/>
    </source>
</evidence>
<dbReference type="EMBL" id="KN557247">
    <property type="protein sequence ID" value="KHJ87688.1"/>
    <property type="molecule type" value="Genomic_DNA"/>
</dbReference>
<accession>A0A0B1SQX6</accession>
<dbReference type="AlphaFoldDB" id="A0A0B1SQX6"/>
<dbReference type="OrthoDB" id="61870at2759"/>
<reference evidence="1 2" key="1">
    <citation type="submission" date="2014-03" db="EMBL/GenBank/DDBJ databases">
        <title>Draft genome of the hookworm Oesophagostomum dentatum.</title>
        <authorList>
            <person name="Mitreva M."/>
        </authorList>
    </citation>
    <scope>NUCLEOTIDE SEQUENCE [LARGE SCALE GENOMIC DNA]</scope>
    <source>
        <strain evidence="1 2">OD-Hann</strain>
    </source>
</reference>
<dbReference type="Proteomes" id="UP000053660">
    <property type="component" value="Unassembled WGS sequence"/>
</dbReference>
<proteinExistence type="predicted"/>
<gene>
    <name evidence="1" type="ORF">OESDEN_12529</name>
</gene>